<proteinExistence type="predicted"/>
<keyword evidence="1" id="KW-0945">Host-virus interaction</keyword>
<feature type="region of interest" description="Disordered" evidence="2">
    <location>
        <begin position="782"/>
        <end position="809"/>
    </location>
</feature>
<comment type="caution">
    <text evidence="3">The sequence shown here is derived from an EMBL/GenBank/DDBJ whole genome shotgun (WGS) entry which is preliminary data.</text>
</comment>
<accession>A0AAW3AZ55</accession>
<feature type="region of interest" description="Disordered" evidence="2">
    <location>
        <begin position="915"/>
        <end position="944"/>
    </location>
</feature>
<dbReference type="SMART" id="SM00015">
    <property type="entry name" value="IQ"/>
    <property type="match status" value="4"/>
</dbReference>
<dbReference type="PANTHER" id="PTHR13037">
    <property type="entry name" value="FORMIN"/>
    <property type="match status" value="1"/>
</dbReference>
<feature type="compositionally biased region" description="Low complexity" evidence="2">
    <location>
        <begin position="607"/>
        <end position="624"/>
    </location>
</feature>
<organism evidence="3 4">
    <name type="scientific">Leishmania utingensis</name>
    <dbReference type="NCBI Taxonomy" id="653362"/>
    <lineage>
        <taxon>Eukaryota</taxon>
        <taxon>Discoba</taxon>
        <taxon>Euglenozoa</taxon>
        <taxon>Kinetoplastea</taxon>
        <taxon>Metakinetoplastina</taxon>
        <taxon>Trypanosomatida</taxon>
        <taxon>Trypanosomatidae</taxon>
        <taxon>Leishmaniinae</taxon>
        <taxon>Leishmania</taxon>
    </lineage>
</organism>
<dbReference type="Proteomes" id="UP001482455">
    <property type="component" value="Unassembled WGS sequence"/>
</dbReference>
<keyword evidence="4" id="KW-1185">Reference proteome</keyword>
<dbReference type="PANTHER" id="PTHR13037:SF24">
    <property type="entry name" value="POLYCOMB PROTEIN PCL-RELATED"/>
    <property type="match status" value="1"/>
</dbReference>
<feature type="compositionally biased region" description="Low complexity" evidence="2">
    <location>
        <begin position="858"/>
        <end position="890"/>
    </location>
</feature>
<reference evidence="3 4" key="1">
    <citation type="submission" date="2024-02" db="EMBL/GenBank/DDBJ databases">
        <title>FIRST GENOME SEQUENCES OF Leishmania (Viannia) shawi, Leishmania (Viannia) lindenbergi AND Leishmania (Viannia) utingensis.</title>
        <authorList>
            <person name="Resadore F."/>
            <person name="Custodio M.G.F."/>
            <person name="Boite M.C."/>
            <person name="Cupolillo E."/>
            <person name="Ferreira G.E.M."/>
        </authorList>
    </citation>
    <scope>NUCLEOTIDE SEQUENCE [LARGE SCALE GENOMIC DNA]</scope>
    <source>
        <strain evidence="3 4">ITUB/BR/1977/M4964</strain>
    </source>
</reference>
<feature type="region of interest" description="Disordered" evidence="2">
    <location>
        <begin position="180"/>
        <end position="207"/>
    </location>
</feature>
<evidence type="ECO:0000256" key="2">
    <source>
        <dbReference type="SAM" id="MobiDB-lite"/>
    </source>
</evidence>
<sequence>MYPLQRHSGAPARLASCARAPLAPPSHVQPPRQQLPAHRGVDLIQSAYAVLYKVHAHATQLVEEAEAYLTSTYGGTVTAAFKAKAQLYNPTPLKKDSTAAMAAESLLQRCLTMQALLELEGSNAAVSPSAAKDLANALSVLVACLPVDWQTLVVKPENVPAGGVSAAALVAPEVSAATPTQQAPTSAADGSRIAVSPTKRGTSTHAVGSLVTSPTDLVQLALLLRRRWTLQRDLNLLVVALRDICAVVAAGGEAASSGNNLRMSAAEDVPPPLMTVAVTLAMLQLPRMPAMLEVHEERMQVGRLPAGGIADATSAYPHPCPATVLPVWLWRASCATTSQHSEGVKMTAVPATVVVAALASARQITKQVFKWEAHVARYVTAVLAAPSSVSPQGQQPGSARGGVGSPAEASVMSLLHRSDKDFLFDVQVDMSLEHGACNEVQLLWLTAAAAALRTAAGASWGGALAPAGVEKRCSKVERTLRTISPGSAVARALLPGVLLLLGCAAACRRHGPENPASDASSRGLQYWMEAHMLGRQVLGSAHPVAVAVAALLPNSAVAASGERQPSASAPASFTAAHMQAVTPALSNGRNSDMTCLSGKDVSLPLHSQLQQQQRSAEAGTLTRLPPLPPVPASALRPPQHAPLFATSAPLRLEPASSPLASSRPLPALAASHPYLTRPPQSPPYPSLSLQSAQTSVITTATAWSSKGDPPPPLGHTFPLPYTPSSTAAAVDGAATQFCRPSPRSSLSALKPPGGRSLRHCHRLQRPEDAFALRSVVKDATLPAGDKDGAAAKKKNTARRLKNSKGSPQSSTAALLLSAISSKSAGAAGTLTSAVSSDSNPRRQLKRDRKFLPAPGPPASLLSAASTSTLPQPKEQPESKQQQQQEGVQEPQQDELYKGAPLDLDATAQGVQLIEPEAEQQDSSRSGGATETETIGASASPIPAPVITTDQQCGLVLMSSHSNINLQPKGDGDAPDPHLAQAAGTDTGNAEEEEEEEEEETLPERNARFQREIISYYAELNERRAKAALMIQLAWRSSKARQSLHVRRQALYRYVYTIQKAAALAIDGFLSCVLEQRRREAALCARTLADKRRLDQEQKEVAAAQRLTRAMCQWLQRQRERHRLCKELGITHGARLRLYMITAVKVQQWWRRVVVQRAYWRRHNVEMEEKHRLEAEAIRQAHAAVTIQARLRGIQARSRVAQLRETRKAEALELRRCRDSATTVLAIVLQEYAKRQGRRHREALAQEESRAKAAQRITVGWRRTVGRRRLDLAVKRARQLRTSATCIQQVWRRYAAGSQRRYLRQLRHTVQEERLEREARTYEVIRLLQCFGRSAQAQLLVRRLKACQGRTFMENLYLIQAAGRGALTRAEMRRMQVAEQARQRAAAAALEIRRLRATSLVQALLRAHVSTALVQQWRRTILTEKLVVRATAAREMREDTAATVLQRAVRRHQMRQRTAAAEAEAAAALAFLGAMAHRLQQAWRAFAARRERCYRAAAANQCARKRLEWEEVWQLIWQDQFTELDLLCVIERHYIEEQQHVERVRLYSYLCNPDDATNDKCGAETCGAPNADADVLKWAALYEE</sequence>
<evidence type="ECO:0000313" key="4">
    <source>
        <dbReference type="Proteomes" id="UP001482455"/>
    </source>
</evidence>
<protein>
    <submittedName>
        <fullName evidence="3">IQ calmodulin-binding motif containing protein</fullName>
    </submittedName>
</protein>
<gene>
    <name evidence="3" type="ORF">Q4I30_000167</name>
</gene>
<dbReference type="Pfam" id="PF00612">
    <property type="entry name" value="IQ"/>
    <property type="match status" value="1"/>
</dbReference>
<feature type="compositionally biased region" description="Polar residues" evidence="2">
    <location>
        <begin position="920"/>
        <end position="936"/>
    </location>
</feature>
<dbReference type="PROSITE" id="PS50096">
    <property type="entry name" value="IQ"/>
    <property type="match status" value="3"/>
</dbReference>
<feature type="region of interest" description="Disordered" evidence="2">
    <location>
        <begin position="830"/>
        <end position="891"/>
    </location>
</feature>
<feature type="compositionally biased region" description="Basic residues" evidence="2">
    <location>
        <begin position="791"/>
        <end position="802"/>
    </location>
</feature>
<feature type="region of interest" description="Disordered" evidence="2">
    <location>
        <begin position="963"/>
        <end position="1004"/>
    </location>
</feature>
<dbReference type="EMBL" id="JBAMZL010000001">
    <property type="protein sequence ID" value="KAL0515729.1"/>
    <property type="molecule type" value="Genomic_DNA"/>
</dbReference>
<feature type="compositionally biased region" description="Acidic residues" evidence="2">
    <location>
        <begin position="988"/>
        <end position="1000"/>
    </location>
</feature>
<evidence type="ECO:0000313" key="3">
    <source>
        <dbReference type="EMBL" id="KAL0515729.1"/>
    </source>
</evidence>
<evidence type="ECO:0000256" key="1">
    <source>
        <dbReference type="ARBA" id="ARBA00022581"/>
    </source>
</evidence>
<feature type="region of interest" description="Disordered" evidence="2">
    <location>
        <begin position="607"/>
        <end position="639"/>
    </location>
</feature>
<dbReference type="InterPro" id="IPR000048">
    <property type="entry name" value="IQ_motif_EF-hand-BS"/>
</dbReference>
<name>A0AAW3AZ55_9TRYP</name>
<dbReference type="Gene3D" id="1.20.5.190">
    <property type="match status" value="1"/>
</dbReference>